<dbReference type="AlphaFoldDB" id="A0A9P0MUY7"/>
<evidence type="ECO:0000313" key="1">
    <source>
        <dbReference type="EMBL" id="CAH1404426.1"/>
    </source>
</evidence>
<keyword evidence="2" id="KW-1185">Reference proteome</keyword>
<accession>A0A9P0MUY7</accession>
<gene>
    <name evidence="1" type="ORF">NEZAVI_LOCUS12837</name>
</gene>
<evidence type="ECO:0000313" key="2">
    <source>
        <dbReference type="Proteomes" id="UP001152798"/>
    </source>
</evidence>
<protein>
    <submittedName>
        <fullName evidence="1">Uncharacterized protein</fullName>
    </submittedName>
</protein>
<organism evidence="1 2">
    <name type="scientific">Nezara viridula</name>
    <name type="common">Southern green stink bug</name>
    <name type="synonym">Cimex viridulus</name>
    <dbReference type="NCBI Taxonomy" id="85310"/>
    <lineage>
        <taxon>Eukaryota</taxon>
        <taxon>Metazoa</taxon>
        <taxon>Ecdysozoa</taxon>
        <taxon>Arthropoda</taxon>
        <taxon>Hexapoda</taxon>
        <taxon>Insecta</taxon>
        <taxon>Pterygota</taxon>
        <taxon>Neoptera</taxon>
        <taxon>Paraneoptera</taxon>
        <taxon>Hemiptera</taxon>
        <taxon>Heteroptera</taxon>
        <taxon>Panheteroptera</taxon>
        <taxon>Pentatomomorpha</taxon>
        <taxon>Pentatomoidea</taxon>
        <taxon>Pentatomidae</taxon>
        <taxon>Pentatominae</taxon>
        <taxon>Nezara</taxon>
    </lineage>
</organism>
<proteinExistence type="predicted"/>
<reference evidence="1" key="1">
    <citation type="submission" date="2022-01" db="EMBL/GenBank/DDBJ databases">
        <authorList>
            <person name="King R."/>
        </authorList>
    </citation>
    <scope>NUCLEOTIDE SEQUENCE</scope>
</reference>
<dbReference type="EMBL" id="OV725082">
    <property type="protein sequence ID" value="CAH1404426.1"/>
    <property type="molecule type" value="Genomic_DNA"/>
</dbReference>
<dbReference type="Proteomes" id="UP001152798">
    <property type="component" value="Chromosome 6"/>
</dbReference>
<sequence>MRFLWWKKEVGRGTKKADVEMRKKRKALANIALSK</sequence>
<name>A0A9P0MUY7_NEZVI</name>